<protein>
    <submittedName>
        <fullName evidence="1">Uncharacterized protein</fullName>
    </submittedName>
</protein>
<dbReference type="EMBL" id="BGZK01001791">
    <property type="protein sequence ID" value="GBP86380.1"/>
    <property type="molecule type" value="Genomic_DNA"/>
</dbReference>
<organism evidence="1 2">
    <name type="scientific">Eumeta variegata</name>
    <name type="common">Bagworm moth</name>
    <name type="synonym">Eumeta japonica</name>
    <dbReference type="NCBI Taxonomy" id="151549"/>
    <lineage>
        <taxon>Eukaryota</taxon>
        <taxon>Metazoa</taxon>
        <taxon>Ecdysozoa</taxon>
        <taxon>Arthropoda</taxon>
        <taxon>Hexapoda</taxon>
        <taxon>Insecta</taxon>
        <taxon>Pterygota</taxon>
        <taxon>Neoptera</taxon>
        <taxon>Endopterygota</taxon>
        <taxon>Lepidoptera</taxon>
        <taxon>Glossata</taxon>
        <taxon>Ditrysia</taxon>
        <taxon>Tineoidea</taxon>
        <taxon>Psychidae</taxon>
        <taxon>Oiketicinae</taxon>
        <taxon>Eumeta</taxon>
    </lineage>
</organism>
<name>A0A4C1ZF06_EUMVA</name>
<accession>A0A4C1ZF06</accession>
<reference evidence="1 2" key="1">
    <citation type="journal article" date="2019" name="Commun. Biol.">
        <title>The bagworm genome reveals a unique fibroin gene that provides high tensile strength.</title>
        <authorList>
            <person name="Kono N."/>
            <person name="Nakamura H."/>
            <person name="Ohtoshi R."/>
            <person name="Tomita M."/>
            <person name="Numata K."/>
            <person name="Arakawa K."/>
        </authorList>
    </citation>
    <scope>NUCLEOTIDE SEQUENCE [LARGE SCALE GENOMIC DNA]</scope>
</reference>
<evidence type="ECO:0000313" key="2">
    <source>
        <dbReference type="Proteomes" id="UP000299102"/>
    </source>
</evidence>
<comment type="caution">
    <text evidence="1">The sequence shown here is derived from an EMBL/GenBank/DDBJ whole genome shotgun (WGS) entry which is preliminary data.</text>
</comment>
<gene>
    <name evidence="1" type="ORF">EVAR_59946_1</name>
</gene>
<dbReference type="Proteomes" id="UP000299102">
    <property type="component" value="Unassembled WGS sequence"/>
</dbReference>
<dbReference type="AlphaFoldDB" id="A0A4C1ZF06"/>
<sequence length="334" mass="38040">MQRRLFGERAPTTAPPGGRARYQINLRNMIAVHHIQRNELSNGTWARRRRPLADIFGPLISLRLRCRRFPSAALNCCSTRLCPRCRMSSFVLQNRNLVLAFNSGPDDVSDFDPSHALNSNSGRTLNFDLNFNFGPSLDSRFFSPFRFLFRYRYRLRLRFLRSPRTRVLISTPRRPQNALEKCLRSRGPRGGATRAPHYTPARIKLRYVRAENVLRRFIAPTAVVPLFFITPGQAEYFAPLDRPFSLVCYCVAVFLRAGYLVSDSARVRACGVPRSVHRAAAVKLRASVPVIYSGDLTVCTPSPLTVSAPRKRFRRFTLQIPIAILVISRVLLHA</sequence>
<proteinExistence type="predicted"/>
<evidence type="ECO:0000313" key="1">
    <source>
        <dbReference type="EMBL" id="GBP86380.1"/>
    </source>
</evidence>
<keyword evidence="2" id="KW-1185">Reference proteome</keyword>